<sequence length="137" mass="15322">MSAWLGVVSAEHVRYAVSKGIAQVGHGKRGGLARMRAGDTFVYYSSVERLGDREPLRQFTALGVLPDEEIWQADEGTFHPFRRRVEYAAATPVPLEAVKDRLRLTASPNWGYQLRRGLVPLELEDVEVLRAAMGLRS</sequence>
<evidence type="ECO:0000259" key="1">
    <source>
        <dbReference type="Pfam" id="PF01878"/>
    </source>
</evidence>
<evidence type="ECO:0000313" key="2">
    <source>
        <dbReference type="EMBL" id="BDZ46823.1"/>
    </source>
</evidence>
<gene>
    <name evidence="2" type="ORF">GCM10025866_27320</name>
</gene>
<proteinExistence type="predicted"/>
<keyword evidence="3" id="KW-1185">Reference proteome</keyword>
<dbReference type="InterPro" id="IPR015947">
    <property type="entry name" value="PUA-like_sf"/>
</dbReference>
<dbReference type="SUPFAM" id="SSF88697">
    <property type="entry name" value="PUA domain-like"/>
    <property type="match status" value="1"/>
</dbReference>
<dbReference type="EMBL" id="AP027731">
    <property type="protein sequence ID" value="BDZ46823.1"/>
    <property type="molecule type" value="Genomic_DNA"/>
</dbReference>
<dbReference type="Gene3D" id="3.10.590.10">
    <property type="entry name" value="ph1033 like domains"/>
    <property type="match status" value="1"/>
</dbReference>
<dbReference type="Proteomes" id="UP001321498">
    <property type="component" value="Chromosome"/>
</dbReference>
<name>A0ABM8GER4_9MICO</name>
<evidence type="ECO:0000313" key="3">
    <source>
        <dbReference type="Proteomes" id="UP001321498"/>
    </source>
</evidence>
<organism evidence="2 3">
    <name type="scientific">Naasia aerilata</name>
    <dbReference type="NCBI Taxonomy" id="1162966"/>
    <lineage>
        <taxon>Bacteria</taxon>
        <taxon>Bacillati</taxon>
        <taxon>Actinomycetota</taxon>
        <taxon>Actinomycetes</taxon>
        <taxon>Micrococcales</taxon>
        <taxon>Microbacteriaceae</taxon>
        <taxon>Naasia</taxon>
    </lineage>
</organism>
<dbReference type="CDD" id="cd21132">
    <property type="entry name" value="EVE-like"/>
    <property type="match status" value="1"/>
</dbReference>
<dbReference type="RefSeq" id="WP_286276813.1">
    <property type="nucleotide sequence ID" value="NZ_AP027731.1"/>
</dbReference>
<reference evidence="3" key="1">
    <citation type="journal article" date="2019" name="Int. J. Syst. Evol. Microbiol.">
        <title>The Global Catalogue of Microorganisms (GCM) 10K type strain sequencing project: providing services to taxonomists for standard genome sequencing and annotation.</title>
        <authorList>
            <consortium name="The Broad Institute Genomics Platform"/>
            <consortium name="The Broad Institute Genome Sequencing Center for Infectious Disease"/>
            <person name="Wu L."/>
            <person name="Ma J."/>
        </authorList>
    </citation>
    <scope>NUCLEOTIDE SEQUENCE [LARGE SCALE GENOMIC DNA]</scope>
    <source>
        <strain evidence="3">NBRC 108725</strain>
    </source>
</reference>
<protein>
    <submittedName>
        <fullName evidence="2">UPF0310 protein</fullName>
    </submittedName>
</protein>
<dbReference type="Pfam" id="PF01878">
    <property type="entry name" value="EVE"/>
    <property type="match status" value="1"/>
</dbReference>
<feature type="domain" description="EVE" evidence="1">
    <location>
        <begin position="4"/>
        <end position="130"/>
    </location>
</feature>
<dbReference type="InterPro" id="IPR002740">
    <property type="entry name" value="EVE_domain"/>
</dbReference>
<accession>A0ABM8GER4</accession>